<dbReference type="Gene3D" id="3.90.75.10">
    <property type="entry name" value="Homing Intron 3 (I-ppo) Encoded Endonuclease, Chain A"/>
    <property type="match status" value="1"/>
</dbReference>
<dbReference type="RefSeq" id="WP_101305707.1">
    <property type="nucleotide sequence ID" value="NZ_CP025299.1"/>
</dbReference>
<dbReference type="InterPro" id="IPR044925">
    <property type="entry name" value="His-Me_finger_sf"/>
</dbReference>
<name>A0A2K9DD30_9MICO</name>
<evidence type="ECO:0000259" key="1">
    <source>
        <dbReference type="Pfam" id="PF13392"/>
    </source>
</evidence>
<feature type="domain" description="HNH nuclease" evidence="1">
    <location>
        <begin position="45"/>
        <end position="93"/>
    </location>
</feature>
<dbReference type="EMBL" id="CP025299">
    <property type="protein sequence ID" value="AUG28779.1"/>
    <property type="molecule type" value="Genomic_DNA"/>
</dbReference>
<protein>
    <recommendedName>
        <fullName evidence="1">HNH nuclease domain-containing protein</fullName>
    </recommendedName>
</protein>
<organism evidence="2 3">
    <name type="scientific">Microbacterium hominis</name>
    <dbReference type="NCBI Taxonomy" id="162426"/>
    <lineage>
        <taxon>Bacteria</taxon>
        <taxon>Bacillati</taxon>
        <taxon>Actinomycetota</taxon>
        <taxon>Actinomycetes</taxon>
        <taxon>Micrococcales</taxon>
        <taxon>Microbacteriaceae</taxon>
        <taxon>Microbacterium</taxon>
    </lineage>
</organism>
<proteinExistence type="predicted"/>
<dbReference type="Pfam" id="PF13392">
    <property type="entry name" value="HNH_3"/>
    <property type="match status" value="1"/>
</dbReference>
<reference evidence="2 3" key="1">
    <citation type="submission" date="2017-12" db="EMBL/GenBank/DDBJ databases">
        <title>Isolation and characterization of estrogens degradatiion strain Microbacterium hominis SJTG1.</title>
        <authorList>
            <person name="Xiong W."/>
            <person name="Yin C."/>
            <person name="Zheng D."/>
            <person name="Liang R."/>
        </authorList>
    </citation>
    <scope>NUCLEOTIDE SEQUENCE [LARGE SCALE GENOMIC DNA]</scope>
    <source>
        <strain evidence="2 3">SJTG1</strain>
    </source>
</reference>
<dbReference type="KEGG" id="mhos:CXR34_04350"/>
<dbReference type="SUPFAM" id="SSF54060">
    <property type="entry name" value="His-Me finger endonucleases"/>
    <property type="match status" value="1"/>
</dbReference>
<accession>A0A2K9DD30</accession>
<dbReference type="AlphaFoldDB" id="A0A2K9DD30"/>
<evidence type="ECO:0000313" key="2">
    <source>
        <dbReference type="EMBL" id="AUG28779.1"/>
    </source>
</evidence>
<dbReference type="InterPro" id="IPR044930">
    <property type="entry name" value="Homing_endonuclease_His-Me"/>
</dbReference>
<sequence>MTPAKIAAFWSHVDVRTADGCWLWTGAINHNGYGIFAVDGKKVARAHRVAYTLEVGPIPEGLHLDHVEELGCTSRACVNPRHLEPVTQAENNRRAAQRRLRHISERFVVTSAAGEVVVRTDDAGEAEDCRKILRGEVFERAVAA</sequence>
<dbReference type="InterPro" id="IPR003615">
    <property type="entry name" value="HNH_nuc"/>
</dbReference>
<dbReference type="GO" id="GO:0004519">
    <property type="term" value="F:endonuclease activity"/>
    <property type="evidence" value="ECO:0007669"/>
    <property type="project" value="InterPro"/>
</dbReference>
<gene>
    <name evidence="2" type="ORF">CXR34_04350</name>
</gene>
<dbReference type="Proteomes" id="UP000233276">
    <property type="component" value="Chromosome"/>
</dbReference>
<evidence type="ECO:0000313" key="3">
    <source>
        <dbReference type="Proteomes" id="UP000233276"/>
    </source>
</evidence>